<dbReference type="Proteomes" id="UP000076727">
    <property type="component" value="Unassembled WGS sequence"/>
</dbReference>
<dbReference type="InterPro" id="IPR036038">
    <property type="entry name" value="Aminotransferase-like"/>
</dbReference>
<protein>
    <recommendedName>
        <fullName evidence="3">branched-chain-amino-acid transaminase</fullName>
        <ecNumber evidence="3">2.6.1.42</ecNumber>
    </recommendedName>
</protein>
<keyword evidence="11" id="KW-1185">Reference proteome</keyword>
<dbReference type="FunFam" id="3.30.470.10:FF:000002">
    <property type="entry name" value="Branched-chain-amino-acid aminotransferase"/>
    <property type="match status" value="1"/>
</dbReference>
<dbReference type="FunFam" id="3.20.10.10:FF:000004">
    <property type="entry name" value="Branched-chain-amino-acid aminotransferase"/>
    <property type="match status" value="1"/>
</dbReference>
<dbReference type="PIRSF" id="PIRSF006468">
    <property type="entry name" value="BCAT1"/>
    <property type="match status" value="1"/>
</dbReference>
<evidence type="ECO:0000256" key="8">
    <source>
        <dbReference type="ARBA" id="ARBA00023304"/>
    </source>
</evidence>
<proteinExistence type="inferred from homology"/>
<dbReference type="PANTHER" id="PTHR11825">
    <property type="entry name" value="SUBGROUP IIII AMINOTRANSFERASE"/>
    <property type="match status" value="1"/>
</dbReference>
<evidence type="ECO:0000313" key="11">
    <source>
        <dbReference type="Proteomes" id="UP000076727"/>
    </source>
</evidence>
<gene>
    <name evidence="10" type="ORF">DAEQUDRAFT_723385</name>
</gene>
<evidence type="ECO:0000256" key="6">
    <source>
        <dbReference type="ARBA" id="ARBA00022679"/>
    </source>
</evidence>
<dbReference type="GO" id="GO:0005739">
    <property type="term" value="C:mitochondrion"/>
    <property type="evidence" value="ECO:0007669"/>
    <property type="project" value="TreeGrafter"/>
</dbReference>
<dbReference type="OrthoDB" id="1732691at2759"/>
<dbReference type="Pfam" id="PF01063">
    <property type="entry name" value="Aminotran_4"/>
    <property type="match status" value="1"/>
</dbReference>
<evidence type="ECO:0000256" key="2">
    <source>
        <dbReference type="ARBA" id="ARBA00009320"/>
    </source>
</evidence>
<dbReference type="GO" id="GO:0004084">
    <property type="term" value="F:branched-chain-amino-acid transaminase activity"/>
    <property type="evidence" value="ECO:0007669"/>
    <property type="project" value="UniProtKB-EC"/>
</dbReference>
<keyword evidence="4 10" id="KW-0032">Aminotransferase</keyword>
<keyword evidence="8" id="KW-0100">Branched-chain amino acid biosynthesis</keyword>
<dbReference type="PANTHER" id="PTHR11825:SF44">
    <property type="entry name" value="BRANCHED-CHAIN-AMINO-ACID AMINOTRANSFERASE"/>
    <property type="match status" value="1"/>
</dbReference>
<dbReference type="CDD" id="cd01557">
    <property type="entry name" value="BCAT_beta_family"/>
    <property type="match status" value="1"/>
</dbReference>
<dbReference type="SUPFAM" id="SSF56752">
    <property type="entry name" value="D-aminoacid aminotransferase-like PLP-dependent enzymes"/>
    <property type="match status" value="1"/>
</dbReference>
<evidence type="ECO:0000256" key="1">
    <source>
        <dbReference type="ARBA" id="ARBA00001933"/>
    </source>
</evidence>
<keyword evidence="7" id="KW-0663">Pyridoxal phosphate</keyword>
<evidence type="ECO:0000256" key="4">
    <source>
        <dbReference type="ARBA" id="ARBA00022576"/>
    </source>
</evidence>
<evidence type="ECO:0000256" key="9">
    <source>
        <dbReference type="PIRSR" id="PIRSR006468-1"/>
    </source>
</evidence>
<keyword evidence="6 10" id="KW-0808">Transferase</keyword>
<sequence length="412" mass="45285">MLRLIRSESFSSSWSSHSRRAVWARTVRAAYSSMALGLEPSRLEIQRAAQLKPKPDPSELRVFGKNVTDHMMSIEWNVLSGWGTPRIHPYGKVSLEPHASVLNFAQSCFEGFKAYRTPSGKVALFRPDMNMKRMQTSAWRATLPEFDSDAMIQLVKQLVRLEKDWVPDMPGYSLYVRPLLFGTEGTLVVAPPTDAMLTVICCPVGPYYPEGFKPIALYGTTEFIRAAPGGIGSYKLGANYVTGVIAAKEAARQGCVQNLWLQGPEHLITEVGTMNAMTVFKHPDGTVELATAPLDGMILPGITRDSVLCLAREHASGKTKIEGLPDKFCVSERGISMKEVQEAAKTGTLVEFFGTGTAAVISPVNRIRYLNEDVHIPTGPDGMGPVSKPLWQRLVAIQTGTIEHPWSIVVPE</sequence>
<evidence type="ECO:0000313" key="10">
    <source>
        <dbReference type="EMBL" id="KZT72194.1"/>
    </source>
</evidence>
<accession>A0A165SLW8</accession>
<dbReference type="GO" id="GO:0009098">
    <property type="term" value="P:L-leucine biosynthetic process"/>
    <property type="evidence" value="ECO:0007669"/>
    <property type="project" value="TreeGrafter"/>
</dbReference>
<feature type="modified residue" description="N6-(pyridoxal phosphate)lysine" evidence="9">
    <location>
        <position position="235"/>
    </location>
</feature>
<dbReference type="Gene3D" id="3.30.470.10">
    <property type="match status" value="1"/>
</dbReference>
<dbReference type="GO" id="GO:0009099">
    <property type="term" value="P:L-valine biosynthetic process"/>
    <property type="evidence" value="ECO:0007669"/>
    <property type="project" value="TreeGrafter"/>
</dbReference>
<organism evidence="10 11">
    <name type="scientific">Daedalea quercina L-15889</name>
    <dbReference type="NCBI Taxonomy" id="1314783"/>
    <lineage>
        <taxon>Eukaryota</taxon>
        <taxon>Fungi</taxon>
        <taxon>Dikarya</taxon>
        <taxon>Basidiomycota</taxon>
        <taxon>Agaricomycotina</taxon>
        <taxon>Agaricomycetes</taxon>
        <taxon>Polyporales</taxon>
        <taxon>Fomitopsis</taxon>
    </lineage>
</organism>
<dbReference type="STRING" id="1314783.A0A165SLW8"/>
<comment type="cofactor">
    <cofactor evidence="1">
        <name>pyridoxal 5'-phosphate</name>
        <dbReference type="ChEBI" id="CHEBI:597326"/>
    </cofactor>
</comment>
<dbReference type="Gene3D" id="3.20.10.10">
    <property type="entry name" value="D-amino Acid Aminotransferase, subunit A, domain 2"/>
    <property type="match status" value="1"/>
</dbReference>
<dbReference type="EC" id="2.6.1.42" evidence="3"/>
<dbReference type="InterPro" id="IPR001544">
    <property type="entry name" value="Aminotrans_IV"/>
</dbReference>
<evidence type="ECO:0000256" key="5">
    <source>
        <dbReference type="ARBA" id="ARBA00022605"/>
    </source>
</evidence>
<dbReference type="InterPro" id="IPR033939">
    <property type="entry name" value="BCAT_family"/>
</dbReference>
<keyword evidence="5" id="KW-0028">Amino-acid biosynthesis</keyword>
<dbReference type="InterPro" id="IPR043132">
    <property type="entry name" value="BCAT-like_C"/>
</dbReference>
<evidence type="ECO:0000256" key="7">
    <source>
        <dbReference type="ARBA" id="ARBA00022898"/>
    </source>
</evidence>
<comment type="similarity">
    <text evidence="2">Belongs to the class-IV pyridoxal-phosphate-dependent aminotransferase family.</text>
</comment>
<reference evidence="10 11" key="1">
    <citation type="journal article" date="2016" name="Mol. Biol. Evol.">
        <title>Comparative Genomics of Early-Diverging Mushroom-Forming Fungi Provides Insights into the Origins of Lignocellulose Decay Capabilities.</title>
        <authorList>
            <person name="Nagy L.G."/>
            <person name="Riley R."/>
            <person name="Tritt A."/>
            <person name="Adam C."/>
            <person name="Daum C."/>
            <person name="Floudas D."/>
            <person name="Sun H."/>
            <person name="Yadav J.S."/>
            <person name="Pangilinan J."/>
            <person name="Larsson K.H."/>
            <person name="Matsuura K."/>
            <person name="Barry K."/>
            <person name="Labutti K."/>
            <person name="Kuo R."/>
            <person name="Ohm R.A."/>
            <person name="Bhattacharya S.S."/>
            <person name="Shirouzu T."/>
            <person name="Yoshinaga Y."/>
            <person name="Martin F.M."/>
            <person name="Grigoriev I.V."/>
            <person name="Hibbett D.S."/>
        </authorList>
    </citation>
    <scope>NUCLEOTIDE SEQUENCE [LARGE SCALE GENOMIC DNA]</scope>
    <source>
        <strain evidence="10 11">L-15889</strain>
    </source>
</reference>
<dbReference type="NCBIfam" id="NF009897">
    <property type="entry name" value="PRK13357.1"/>
    <property type="match status" value="1"/>
</dbReference>
<dbReference type="NCBIfam" id="TIGR01123">
    <property type="entry name" value="ilvE_II"/>
    <property type="match status" value="1"/>
</dbReference>
<dbReference type="InterPro" id="IPR043131">
    <property type="entry name" value="BCAT-like_N"/>
</dbReference>
<evidence type="ECO:0000256" key="3">
    <source>
        <dbReference type="ARBA" id="ARBA00013053"/>
    </source>
</evidence>
<dbReference type="EMBL" id="KV429042">
    <property type="protein sequence ID" value="KZT72194.1"/>
    <property type="molecule type" value="Genomic_DNA"/>
</dbReference>
<dbReference type="InterPro" id="IPR005786">
    <property type="entry name" value="B_amino_transII"/>
</dbReference>
<dbReference type="AlphaFoldDB" id="A0A165SLW8"/>
<name>A0A165SLW8_9APHY</name>